<evidence type="ECO:0000313" key="2">
    <source>
        <dbReference type="Proteomes" id="UP000245539"/>
    </source>
</evidence>
<dbReference type="EMBL" id="QGKM01000023">
    <property type="protein sequence ID" value="PWQ97749.1"/>
    <property type="molecule type" value="Genomic_DNA"/>
</dbReference>
<gene>
    <name evidence="1" type="ORF">DKW60_10300</name>
</gene>
<name>A0A317CHA9_9GAMM</name>
<dbReference type="RefSeq" id="WP_109837565.1">
    <property type="nucleotide sequence ID" value="NZ_QGKM01000023.1"/>
</dbReference>
<keyword evidence="2" id="KW-1185">Reference proteome</keyword>
<dbReference type="AlphaFoldDB" id="A0A317CHA9"/>
<dbReference type="OrthoDB" id="334507at2"/>
<dbReference type="Proteomes" id="UP000245539">
    <property type="component" value="Unassembled WGS sequence"/>
</dbReference>
<dbReference type="PANTHER" id="PTHR36513">
    <property type="entry name" value="ABC TRANSMEMBRANE TYPE-1 DOMAIN-CONTAINING PROTEIN"/>
    <property type="match status" value="1"/>
</dbReference>
<proteinExistence type="predicted"/>
<reference evidence="1 2" key="1">
    <citation type="submission" date="2018-05" db="EMBL/GenBank/DDBJ databases">
        <title>Leucothrix arctica sp. nov., isolated from Arctic seawater.</title>
        <authorList>
            <person name="Choi A."/>
            <person name="Baek K."/>
        </authorList>
    </citation>
    <scope>NUCLEOTIDE SEQUENCE [LARGE SCALE GENOMIC DNA]</scope>
    <source>
        <strain evidence="1 2">JCM 18388</strain>
    </source>
</reference>
<dbReference type="Gene3D" id="3.40.50.1820">
    <property type="entry name" value="alpha/beta hydrolase"/>
    <property type="match status" value="1"/>
</dbReference>
<sequence>MKAYHLYIDNNPQSETVGVTLYGAVANKPLGSTDCQRSNDPVARFSPDLVIDLQPLLEDIEANKISSAEELAASDDLLQLRDLLLEEDYVEFCKMLFAVLTHAIQQGTVSKGISRSGPAQHPSRWSDPDKRLVRVWFATNRLPTNIESIDQDFSSDLSAEALTYGVCNVFIPKSHKPGSTGTAWWRRWIRLEEDDTLKVHNAHAIPKDDFWAGFQHKLTHWWKPGERNAFALIHGFNVSFEEAAVRAAQIGYDLKLPGEIAFYSWPSRGNVSDYPADEATISASVKYIAQFLQELCENSGAERVHVFVHSMGNRGFIAALERLMAKGYPELKLGQVFFCAPDEDVRTFRDKTAEFPHQYENRTLYVSGNDRAVAASRWLHKADRVGVVPPVYQYSDIETIEVDGFGILELGHGYFASAEPLIEDMREAIESSKTASQRSTPVATGNHYLIDVANP</sequence>
<protein>
    <recommendedName>
        <fullName evidence="3">Alpha/beta hydrolase</fullName>
    </recommendedName>
</protein>
<evidence type="ECO:0008006" key="3">
    <source>
        <dbReference type="Google" id="ProtNLM"/>
    </source>
</evidence>
<dbReference type="InterPro" id="IPR010297">
    <property type="entry name" value="DUF900_hydrolase"/>
</dbReference>
<comment type="caution">
    <text evidence="1">The sequence shown here is derived from an EMBL/GenBank/DDBJ whole genome shotgun (WGS) entry which is preliminary data.</text>
</comment>
<evidence type="ECO:0000313" key="1">
    <source>
        <dbReference type="EMBL" id="PWQ97749.1"/>
    </source>
</evidence>
<organism evidence="1 2">
    <name type="scientific">Leucothrix pacifica</name>
    <dbReference type="NCBI Taxonomy" id="1247513"/>
    <lineage>
        <taxon>Bacteria</taxon>
        <taxon>Pseudomonadati</taxon>
        <taxon>Pseudomonadota</taxon>
        <taxon>Gammaproteobacteria</taxon>
        <taxon>Thiotrichales</taxon>
        <taxon>Thiotrichaceae</taxon>
        <taxon>Leucothrix</taxon>
    </lineage>
</organism>
<dbReference type="Pfam" id="PF05990">
    <property type="entry name" value="DUF900"/>
    <property type="match status" value="1"/>
</dbReference>
<dbReference type="SUPFAM" id="SSF53474">
    <property type="entry name" value="alpha/beta-Hydrolases"/>
    <property type="match status" value="1"/>
</dbReference>
<dbReference type="InterPro" id="IPR029058">
    <property type="entry name" value="AB_hydrolase_fold"/>
</dbReference>
<dbReference type="PANTHER" id="PTHR36513:SF1">
    <property type="entry name" value="TRANSMEMBRANE PROTEIN"/>
    <property type="match status" value="1"/>
</dbReference>
<accession>A0A317CHA9</accession>